<dbReference type="WBParaSite" id="RSKR_0000244400.1">
    <property type="protein sequence ID" value="RSKR_0000244400.1"/>
    <property type="gene ID" value="RSKR_0000244400"/>
</dbReference>
<evidence type="ECO:0000313" key="1">
    <source>
        <dbReference type="Proteomes" id="UP000095286"/>
    </source>
</evidence>
<name>A0AC35TN93_9BILA</name>
<dbReference type="Proteomes" id="UP000095286">
    <property type="component" value="Unplaced"/>
</dbReference>
<proteinExistence type="predicted"/>
<protein>
    <submittedName>
        <fullName evidence="2">WD_REPEATS_REGION domain-containing protein</fullName>
    </submittedName>
</protein>
<reference evidence="2" key="1">
    <citation type="submission" date="2016-11" db="UniProtKB">
        <authorList>
            <consortium name="WormBaseParasite"/>
        </authorList>
    </citation>
    <scope>IDENTIFICATION</scope>
    <source>
        <strain evidence="2">KR3021</strain>
    </source>
</reference>
<organism evidence="1 2">
    <name type="scientific">Rhabditophanes sp. KR3021</name>
    <dbReference type="NCBI Taxonomy" id="114890"/>
    <lineage>
        <taxon>Eukaryota</taxon>
        <taxon>Metazoa</taxon>
        <taxon>Ecdysozoa</taxon>
        <taxon>Nematoda</taxon>
        <taxon>Chromadorea</taxon>
        <taxon>Rhabditida</taxon>
        <taxon>Tylenchina</taxon>
        <taxon>Panagrolaimomorpha</taxon>
        <taxon>Strongyloidoidea</taxon>
        <taxon>Alloionematidae</taxon>
        <taxon>Rhabditophanes</taxon>
    </lineage>
</organism>
<evidence type="ECO:0000313" key="2">
    <source>
        <dbReference type="WBParaSite" id="RSKR_0000244400.1"/>
    </source>
</evidence>
<sequence>MQFDLFKHEYTNFFVQHKFKINSIVHVPNTVNFLSSDCGGNIFKWDIRTKEPVGTINLKNEKDFPKDGKAGHVNTLLAADPTGQIVAVVSQKALFMFDLNKMGSSSFSSKGDMYSFTTDMKDLKFSQSGNLITTVDQHGHVYTVDSFELKNSKDDFEIPSVCAPLINDKLPNNMDELMPIYEGQDISADCDYFMDERYLVYGGNCGLLYLRDINEKKSITALHPGPQKRTKINKIKYGNSNLILTAGEDLSLWEANEQQPL</sequence>
<accession>A0AC35TN93</accession>